<dbReference type="PANTHER" id="PTHR30566">
    <property type="entry name" value="YNAI-RELATED MECHANOSENSITIVE ION CHANNEL"/>
    <property type="match status" value="1"/>
</dbReference>
<evidence type="ECO:0000259" key="10">
    <source>
        <dbReference type="Pfam" id="PF21088"/>
    </source>
</evidence>
<reference evidence="11" key="1">
    <citation type="submission" date="2010-04" db="EMBL/GenBank/DDBJ databases">
        <title>Complete sequence of Methanocaldococcus infernus ME.</title>
        <authorList>
            <consortium name="US DOE Joint Genome Institute"/>
            <person name="Lucas S."/>
            <person name="Copeland A."/>
            <person name="Lapidus A."/>
            <person name="Cheng J.-F."/>
            <person name="Bruce D."/>
            <person name="Goodwin L."/>
            <person name="Pitluck S."/>
            <person name="Munk A.C."/>
            <person name="Detter J.C."/>
            <person name="Han C."/>
            <person name="Tapia R."/>
            <person name="Land M."/>
            <person name="Hauser L."/>
            <person name="Kyrpides N."/>
            <person name="Mikhailova N."/>
            <person name="Sieprawska-Lupa M."/>
            <person name="Whitman W.B."/>
            <person name="Woyke T."/>
        </authorList>
    </citation>
    <scope>NUCLEOTIDE SEQUENCE [LARGE SCALE GENOMIC DNA]</scope>
    <source>
        <strain evidence="11">ME</strain>
    </source>
</reference>
<comment type="similarity">
    <text evidence="2">Belongs to the MscS (TC 1.A.23) family.</text>
</comment>
<dbReference type="GO" id="GO:0005886">
    <property type="term" value="C:plasma membrane"/>
    <property type="evidence" value="ECO:0007669"/>
    <property type="project" value="UniProtKB-SubCell"/>
</dbReference>
<feature type="transmembrane region" description="Helical" evidence="7">
    <location>
        <begin position="81"/>
        <end position="99"/>
    </location>
</feature>
<keyword evidence="6 7" id="KW-0472">Membrane</keyword>
<evidence type="ECO:0000256" key="6">
    <source>
        <dbReference type="ARBA" id="ARBA00023136"/>
    </source>
</evidence>
<evidence type="ECO:0000259" key="8">
    <source>
        <dbReference type="Pfam" id="PF00924"/>
    </source>
</evidence>
<evidence type="ECO:0000259" key="9">
    <source>
        <dbReference type="Pfam" id="PF21082"/>
    </source>
</evidence>
<dbReference type="InterPro" id="IPR023408">
    <property type="entry name" value="MscS_beta-dom_sf"/>
</dbReference>
<keyword evidence="5 7" id="KW-1133">Transmembrane helix</keyword>
<dbReference type="eggNOG" id="arCOG01569">
    <property type="taxonomic scope" value="Archaea"/>
</dbReference>
<dbReference type="STRING" id="573063.Metin_0459"/>
<dbReference type="InterPro" id="IPR049142">
    <property type="entry name" value="MS_channel_1st"/>
</dbReference>
<evidence type="ECO:0000256" key="5">
    <source>
        <dbReference type="ARBA" id="ARBA00022989"/>
    </source>
</evidence>
<sequence>MNIRIVVKILILIALLSYLLSNINLEYTLFLFIKEYARIIFISAILVISGLIINDIVISFLERYAKKMEDKANEYIRLGYIFKYLVYSIIFLIILFLIQQNTSSLVVSLGLIGAAIAYALRVPILNMAGWLVILFSKNIKIGDRIKISNYGIGDIVGISTQHIYLSERDTNLEPTGRLLIVPNSIVFTESISNYTKRSPYVWDYLVVHFTLDSDVDKAKEIVLSSAEEVVGELMRKLYEKWRLNKYFKTKLFEKPFVRVGITRTSFYVKVFYITNVYEKPRVRSDIQYLILKKVKEEKDVKIAYPHVKAVVEWNKTS</sequence>
<dbReference type="InterPro" id="IPR006685">
    <property type="entry name" value="MscS_channel_2nd"/>
</dbReference>
<evidence type="ECO:0000256" key="1">
    <source>
        <dbReference type="ARBA" id="ARBA00004651"/>
    </source>
</evidence>
<protein>
    <submittedName>
        <fullName evidence="11">MscS Mechanosensitive ion channel</fullName>
    </submittedName>
</protein>
<name>D5VRC6_METIM</name>
<dbReference type="InterPro" id="IPR049278">
    <property type="entry name" value="MS_channel_C"/>
</dbReference>
<keyword evidence="3" id="KW-1003">Cell membrane</keyword>
<evidence type="ECO:0000256" key="4">
    <source>
        <dbReference type="ARBA" id="ARBA00022692"/>
    </source>
</evidence>
<evidence type="ECO:0000256" key="2">
    <source>
        <dbReference type="ARBA" id="ARBA00008017"/>
    </source>
</evidence>
<proteinExistence type="inferred from homology"/>
<comment type="subcellular location">
    <subcellularLocation>
        <location evidence="1">Cell membrane</location>
        <topology evidence="1">Multi-pass membrane protein</topology>
    </subcellularLocation>
</comment>
<evidence type="ECO:0000256" key="3">
    <source>
        <dbReference type="ARBA" id="ARBA00022475"/>
    </source>
</evidence>
<dbReference type="OrthoDB" id="11475at2157"/>
<evidence type="ECO:0000313" key="11">
    <source>
        <dbReference type="EMBL" id="ADG13129.1"/>
    </source>
</evidence>
<feature type="domain" description="Mechanosensitive ion channel MscS C-terminal" evidence="9">
    <location>
        <begin position="205"/>
        <end position="297"/>
    </location>
</feature>
<dbReference type="AlphaFoldDB" id="D5VRC6"/>
<gene>
    <name evidence="11" type="ordered locus">Metin_0459</name>
</gene>
<dbReference type="SUPFAM" id="SSF82689">
    <property type="entry name" value="Mechanosensitive channel protein MscS (YggB), C-terminal domain"/>
    <property type="match status" value="1"/>
</dbReference>
<dbReference type="SUPFAM" id="SSF82861">
    <property type="entry name" value="Mechanosensitive channel protein MscS (YggB), transmembrane region"/>
    <property type="match status" value="1"/>
</dbReference>
<evidence type="ECO:0000313" key="12">
    <source>
        <dbReference type="Proteomes" id="UP000002061"/>
    </source>
</evidence>
<dbReference type="Pfam" id="PF21082">
    <property type="entry name" value="MS_channel_3rd"/>
    <property type="match status" value="1"/>
</dbReference>
<feature type="transmembrane region" description="Helical" evidence="7">
    <location>
        <begin position="39"/>
        <end position="61"/>
    </location>
</feature>
<dbReference type="InterPro" id="IPR011066">
    <property type="entry name" value="MscS_channel_C_sf"/>
</dbReference>
<dbReference type="Gene3D" id="2.30.30.60">
    <property type="match status" value="1"/>
</dbReference>
<dbReference type="HOGENOM" id="CLU_066007_1_0_2"/>
<dbReference type="SUPFAM" id="SSF50182">
    <property type="entry name" value="Sm-like ribonucleoproteins"/>
    <property type="match status" value="1"/>
</dbReference>
<feature type="transmembrane region" description="Helical" evidence="7">
    <location>
        <begin position="9"/>
        <end position="33"/>
    </location>
</feature>
<evidence type="ECO:0000256" key="7">
    <source>
        <dbReference type="SAM" id="Phobius"/>
    </source>
</evidence>
<feature type="domain" description="Mechanosensitive ion channel transmembrane helices 2/3" evidence="10">
    <location>
        <begin position="81"/>
        <end position="120"/>
    </location>
</feature>
<dbReference type="EMBL" id="CP002009">
    <property type="protein sequence ID" value="ADG13129.1"/>
    <property type="molecule type" value="Genomic_DNA"/>
</dbReference>
<organism evidence="11 12">
    <name type="scientific">Methanocaldococcus infernus (strain DSM 11812 / JCM 15783 / ME)</name>
    <dbReference type="NCBI Taxonomy" id="573063"/>
    <lineage>
        <taxon>Archaea</taxon>
        <taxon>Methanobacteriati</taxon>
        <taxon>Methanobacteriota</taxon>
        <taxon>Methanomada group</taxon>
        <taxon>Methanococci</taxon>
        <taxon>Methanococcales</taxon>
        <taxon>Methanocaldococcaceae</taxon>
        <taxon>Methanocaldococcus</taxon>
    </lineage>
</organism>
<accession>D5VRC6</accession>
<dbReference type="Proteomes" id="UP000002061">
    <property type="component" value="Chromosome"/>
</dbReference>
<dbReference type="InterPro" id="IPR010920">
    <property type="entry name" value="LSM_dom_sf"/>
</dbReference>
<dbReference type="KEGG" id="mif:Metin_0459"/>
<keyword evidence="4 7" id="KW-0812">Transmembrane</keyword>
<dbReference type="GO" id="GO:0055085">
    <property type="term" value="P:transmembrane transport"/>
    <property type="evidence" value="ECO:0007669"/>
    <property type="project" value="InterPro"/>
</dbReference>
<feature type="transmembrane region" description="Helical" evidence="7">
    <location>
        <begin position="105"/>
        <end position="135"/>
    </location>
</feature>
<dbReference type="Gene3D" id="1.10.287.1260">
    <property type="match status" value="1"/>
</dbReference>
<feature type="domain" description="Mechanosensitive ion channel MscS" evidence="8">
    <location>
        <begin position="124"/>
        <end position="196"/>
    </location>
</feature>
<dbReference type="PANTHER" id="PTHR30566:SF5">
    <property type="entry name" value="MECHANOSENSITIVE ION CHANNEL PROTEIN 1, MITOCHONDRIAL-RELATED"/>
    <property type="match status" value="1"/>
</dbReference>
<dbReference type="InterPro" id="IPR011014">
    <property type="entry name" value="MscS_channel_TM-2"/>
</dbReference>
<dbReference type="RefSeq" id="WP_013099875.1">
    <property type="nucleotide sequence ID" value="NC_014122.1"/>
</dbReference>
<dbReference type="GeneID" id="9131464"/>
<dbReference type="Pfam" id="PF21088">
    <property type="entry name" value="MS_channel_1st"/>
    <property type="match status" value="1"/>
</dbReference>
<dbReference type="Pfam" id="PF00924">
    <property type="entry name" value="MS_channel_2nd"/>
    <property type="match status" value="1"/>
</dbReference>
<keyword evidence="12" id="KW-1185">Reference proteome</keyword>